<dbReference type="OrthoDB" id="214150at2"/>
<dbReference type="Pfam" id="PF13376">
    <property type="entry name" value="OmdA"/>
    <property type="match status" value="1"/>
</dbReference>
<gene>
    <name evidence="2" type="ORF">SAMN02927903_03101</name>
</gene>
<dbReference type="SUPFAM" id="SSF159888">
    <property type="entry name" value="YdhG-like"/>
    <property type="match status" value="1"/>
</dbReference>
<dbReference type="EMBL" id="FMVF01000020">
    <property type="protein sequence ID" value="SCY95836.1"/>
    <property type="molecule type" value="Genomic_DNA"/>
</dbReference>
<dbReference type="InterPro" id="IPR014922">
    <property type="entry name" value="YdhG-like"/>
</dbReference>
<feature type="domain" description="YdhG-like" evidence="1">
    <location>
        <begin position="6"/>
        <end position="102"/>
    </location>
</feature>
<evidence type="ECO:0000313" key="2">
    <source>
        <dbReference type="EMBL" id="SCY95836.1"/>
    </source>
</evidence>
<dbReference type="InterPro" id="IPR016786">
    <property type="entry name" value="YdeI_bac"/>
</dbReference>
<reference evidence="2 3" key="1">
    <citation type="submission" date="2016-10" db="EMBL/GenBank/DDBJ databases">
        <authorList>
            <person name="de Groot N.N."/>
        </authorList>
    </citation>
    <scope>NUCLEOTIDE SEQUENCE [LARGE SCALE GENOMIC DNA]</scope>
    <source>
        <strain evidence="2 3">CGMCC 1.7031</strain>
    </source>
</reference>
<sequence>MNNERWTTELEQLKDIIAQTELVETVKWGAPVYTIDGKNVIGIGGFKNYFTIWFYNGVFLADPKKVLVNANEGVTKALRQWRFTSVAELDEKLILAYLKEAIANERAGKAIKAESKSKNFEIPEILQFALAEKKLTEAFLKFTPGKQYEFVEHINDAKQEKTKLSRIEKILPMIADGVGLNDKYRKN</sequence>
<evidence type="ECO:0000259" key="1">
    <source>
        <dbReference type="Pfam" id="PF08818"/>
    </source>
</evidence>
<dbReference type="Pfam" id="PF08818">
    <property type="entry name" value="DUF1801"/>
    <property type="match status" value="1"/>
</dbReference>
<organism evidence="2 3">
    <name type="scientific">Flavobacterium caeni</name>
    <dbReference type="NCBI Taxonomy" id="490189"/>
    <lineage>
        <taxon>Bacteria</taxon>
        <taxon>Pseudomonadati</taxon>
        <taxon>Bacteroidota</taxon>
        <taxon>Flavobacteriia</taxon>
        <taxon>Flavobacteriales</taxon>
        <taxon>Flavobacteriaceae</taxon>
        <taxon>Flavobacterium</taxon>
    </lineage>
</organism>
<evidence type="ECO:0000313" key="3">
    <source>
        <dbReference type="Proteomes" id="UP000199354"/>
    </source>
</evidence>
<dbReference type="Gene3D" id="3.90.1150.200">
    <property type="match status" value="1"/>
</dbReference>
<protein>
    <submittedName>
        <fullName evidence="2">Uncharacterized conserved protein YdeI, YjbR/CyaY-like superfamily, DUF1801 family</fullName>
    </submittedName>
</protein>
<proteinExistence type="predicted"/>
<dbReference type="STRING" id="490189.SAMN02927903_03101"/>
<name>A0A1G5K5L9_9FLAO</name>
<accession>A0A1G5K5L9</accession>
<dbReference type="PIRSF" id="PIRSF021308">
    <property type="entry name" value="UCP021308"/>
    <property type="match status" value="1"/>
</dbReference>
<keyword evidence="3" id="KW-1185">Reference proteome</keyword>
<dbReference type="Proteomes" id="UP000199354">
    <property type="component" value="Unassembled WGS sequence"/>
</dbReference>
<dbReference type="RefSeq" id="WP_091146490.1">
    <property type="nucleotide sequence ID" value="NZ_FMVF01000020.1"/>
</dbReference>
<dbReference type="AlphaFoldDB" id="A0A1G5K5L9"/>